<evidence type="ECO:0000313" key="4">
    <source>
        <dbReference type="Proteomes" id="UP000092730"/>
    </source>
</evidence>
<dbReference type="GeneID" id="30207152"/>
<name>A0A1B9GA64_9TREE</name>
<dbReference type="VEuPathDB" id="FungiDB:I302_02753"/>
<protein>
    <submittedName>
        <fullName evidence="2">Uncharacterized protein</fullName>
    </submittedName>
</protein>
<reference evidence="3" key="4">
    <citation type="submission" date="2024-02" db="EMBL/GenBank/DDBJ databases">
        <title>Comparative genomics of Cryptococcus and Kwoniella reveals pathogenesis evolution and contrasting modes of karyotype evolution via chromosome fusion or intercentromeric recombination.</title>
        <authorList>
            <person name="Coelho M.A."/>
            <person name="David-Palma M."/>
            <person name="Shea T."/>
            <person name="Bowers K."/>
            <person name="McGinley-Smith S."/>
            <person name="Mohammad A.W."/>
            <person name="Gnirke A."/>
            <person name="Yurkov A.M."/>
            <person name="Nowrousian M."/>
            <person name="Sun S."/>
            <person name="Cuomo C.A."/>
            <person name="Heitman J."/>
        </authorList>
    </citation>
    <scope>NUCLEOTIDE SEQUENCE</scope>
    <source>
        <strain evidence="3">CBS 10118</strain>
    </source>
</reference>
<proteinExistence type="predicted"/>
<evidence type="ECO:0000313" key="3">
    <source>
        <dbReference type="EMBL" id="WVW82043.1"/>
    </source>
</evidence>
<evidence type="ECO:0000256" key="1">
    <source>
        <dbReference type="SAM" id="Coils"/>
    </source>
</evidence>
<sequence length="317" mass="35559">MVDGGGVVGRVFAGLTMEKRQLEEEVHTLKVEIDKSRKARQAALEVVEAQLLLIKEEERGVDEGMKKKEDDVKPNVESLVQEAKQGGLKEDEAMQANDDAQPNSNSTPIPHLPAPTVPTTPAKWSEWLIQVVNQLQMDCGGVCLNDTSTLHKCFRLASRELSTVNPDLTDKTDPENPWIDTSKIGLSDPSEVLPPELVDSCYIYRQILTYLKSTGSNIKKVDEEAFKAIANWWTPNKEEELSKISPSKLSYIHLVSQVKKIAWNKVQEDYIVSRKDPEMTYGSYLAIKEIEDLMFRIERMMDGISKNGEEGGKGRNA</sequence>
<gene>
    <name evidence="2" type="ORF">I302_02753</name>
    <name evidence="3" type="ORF">I302_104048</name>
</gene>
<organism evidence="2">
    <name type="scientific">Kwoniella bestiolae CBS 10118</name>
    <dbReference type="NCBI Taxonomy" id="1296100"/>
    <lineage>
        <taxon>Eukaryota</taxon>
        <taxon>Fungi</taxon>
        <taxon>Dikarya</taxon>
        <taxon>Basidiomycota</taxon>
        <taxon>Agaricomycotina</taxon>
        <taxon>Tremellomycetes</taxon>
        <taxon>Tremellales</taxon>
        <taxon>Cryptococcaceae</taxon>
        <taxon>Kwoniella</taxon>
    </lineage>
</organism>
<reference evidence="3" key="2">
    <citation type="submission" date="2013-07" db="EMBL/GenBank/DDBJ databases">
        <authorList>
            <consortium name="The Broad Institute Genome Sequencing Platform"/>
            <person name="Cuomo C."/>
            <person name="Litvintseva A."/>
            <person name="Chen Y."/>
            <person name="Heitman J."/>
            <person name="Sun S."/>
            <person name="Springer D."/>
            <person name="Dromer F."/>
            <person name="Young S.K."/>
            <person name="Zeng Q."/>
            <person name="Gargeya S."/>
            <person name="Fitzgerald M."/>
            <person name="Abouelleil A."/>
            <person name="Alvarado L."/>
            <person name="Berlin A.M."/>
            <person name="Chapman S.B."/>
            <person name="Dewar J."/>
            <person name="Goldberg J."/>
            <person name="Griggs A."/>
            <person name="Gujja S."/>
            <person name="Hansen M."/>
            <person name="Howarth C."/>
            <person name="Imamovic A."/>
            <person name="Larimer J."/>
            <person name="McCowan C."/>
            <person name="Murphy C."/>
            <person name="Pearson M."/>
            <person name="Priest M."/>
            <person name="Roberts A."/>
            <person name="Saif S."/>
            <person name="Shea T."/>
            <person name="Sykes S."/>
            <person name="Wortman J."/>
            <person name="Nusbaum C."/>
            <person name="Birren B."/>
        </authorList>
    </citation>
    <scope>NUCLEOTIDE SEQUENCE</scope>
    <source>
        <strain evidence="3">CBS 10118</strain>
    </source>
</reference>
<keyword evidence="4" id="KW-1185">Reference proteome</keyword>
<dbReference type="OrthoDB" id="10643448at2759"/>
<dbReference type="Proteomes" id="UP000092730">
    <property type="component" value="Chromosome 2"/>
</dbReference>
<reference evidence="2" key="1">
    <citation type="submission" date="2013-07" db="EMBL/GenBank/DDBJ databases">
        <title>The Genome Sequence of Cryptococcus bestiolae CBS10118.</title>
        <authorList>
            <consortium name="The Broad Institute Genome Sequencing Platform"/>
            <person name="Cuomo C."/>
            <person name="Litvintseva A."/>
            <person name="Chen Y."/>
            <person name="Heitman J."/>
            <person name="Sun S."/>
            <person name="Springer D."/>
            <person name="Dromer F."/>
            <person name="Young S.K."/>
            <person name="Zeng Q."/>
            <person name="Gargeya S."/>
            <person name="Fitzgerald M."/>
            <person name="Abouelleil A."/>
            <person name="Alvarado L."/>
            <person name="Berlin A.M."/>
            <person name="Chapman S.B."/>
            <person name="Dewar J."/>
            <person name="Goldberg J."/>
            <person name="Griggs A."/>
            <person name="Gujja S."/>
            <person name="Hansen M."/>
            <person name="Howarth C."/>
            <person name="Imamovic A."/>
            <person name="Larimer J."/>
            <person name="McCowan C."/>
            <person name="Murphy C."/>
            <person name="Pearson M."/>
            <person name="Priest M."/>
            <person name="Roberts A."/>
            <person name="Saif S."/>
            <person name="Shea T."/>
            <person name="Sykes S."/>
            <person name="Wortman J."/>
            <person name="Nusbaum C."/>
            <person name="Birren B."/>
        </authorList>
    </citation>
    <scope>NUCLEOTIDE SEQUENCE [LARGE SCALE GENOMIC DNA]</scope>
    <source>
        <strain evidence="2">CBS 10118</strain>
    </source>
</reference>
<dbReference type="RefSeq" id="XP_019048973.1">
    <property type="nucleotide sequence ID" value="XM_019189411.1"/>
</dbReference>
<accession>A0A1B9GA64</accession>
<evidence type="ECO:0000313" key="2">
    <source>
        <dbReference type="EMBL" id="OCF27903.1"/>
    </source>
</evidence>
<dbReference type="EMBL" id="CP144542">
    <property type="protein sequence ID" value="WVW82043.1"/>
    <property type="molecule type" value="Genomic_DNA"/>
</dbReference>
<dbReference type="KEGG" id="kbi:30207152"/>
<keyword evidence="1" id="KW-0175">Coiled coil</keyword>
<dbReference type="AlphaFoldDB" id="A0A1B9GA64"/>
<reference evidence="2" key="3">
    <citation type="submission" date="2014-01" db="EMBL/GenBank/DDBJ databases">
        <title>Evolution of pathogenesis and genome organization in the Tremellales.</title>
        <authorList>
            <person name="Cuomo C."/>
            <person name="Litvintseva A."/>
            <person name="Heitman J."/>
            <person name="Chen Y."/>
            <person name="Sun S."/>
            <person name="Springer D."/>
            <person name="Dromer F."/>
            <person name="Young S."/>
            <person name="Zeng Q."/>
            <person name="Chapman S."/>
            <person name="Gujja S."/>
            <person name="Saif S."/>
            <person name="Birren B."/>
        </authorList>
    </citation>
    <scope>NUCLEOTIDE SEQUENCE</scope>
    <source>
        <strain evidence="2">CBS 10118</strain>
    </source>
</reference>
<dbReference type="EMBL" id="KI894019">
    <property type="protein sequence ID" value="OCF27903.1"/>
    <property type="molecule type" value="Genomic_DNA"/>
</dbReference>
<feature type="coiled-coil region" evidence="1">
    <location>
        <begin position="12"/>
        <end position="39"/>
    </location>
</feature>